<dbReference type="AlphaFoldDB" id="A0A4R7JLS3"/>
<evidence type="ECO:0000256" key="1">
    <source>
        <dbReference type="SAM" id="MobiDB-lite"/>
    </source>
</evidence>
<sequence length="319" mass="34965">MRTKGTLTFLMLMVFCSGLVQAQTTRNLANHLVMCEPFTMSFEHPFDGEMKKREVKGLRGGKCLYEEEMPNNTRLVCRFSEELRKKAANAYRQGGNRPLQEIMDEADCDIEGGSNASATAEAESAPASREGVDALRTQSPGSKWEDFCVATADESFAYPTGSDDPRFLVREGQEFLVSSRSFGDLDVVALLEVGPVVFSLDQDAEAKLSFSCDPSSIGNSFNSKLVIMEDTTVYSDKALSEAACQLSQGTVAKGRSFRLDPANASTGMKDPYEVYQFKLSGAFSGNCDGLNSGYIKAPRAEIYGIWQSAVPVVYLWPQD</sequence>
<evidence type="ECO:0000313" key="3">
    <source>
        <dbReference type="EMBL" id="TDT38446.1"/>
    </source>
</evidence>
<comment type="caution">
    <text evidence="3">The sequence shown here is derived from an EMBL/GenBank/DDBJ whole genome shotgun (WGS) entry which is preliminary data.</text>
</comment>
<name>A0A4R7JLS3_9GAMM</name>
<dbReference type="RefSeq" id="WP_133736669.1">
    <property type="nucleotide sequence ID" value="NZ_SOAX01000006.1"/>
</dbReference>
<organism evidence="3 4">
    <name type="scientific">Halospina denitrificans</name>
    <dbReference type="NCBI Taxonomy" id="332522"/>
    <lineage>
        <taxon>Bacteria</taxon>
        <taxon>Pseudomonadati</taxon>
        <taxon>Pseudomonadota</taxon>
        <taxon>Gammaproteobacteria</taxon>
        <taxon>Halospina</taxon>
    </lineage>
</organism>
<feature type="compositionally biased region" description="Low complexity" evidence="1">
    <location>
        <begin position="111"/>
        <end position="129"/>
    </location>
</feature>
<gene>
    <name evidence="3" type="ORF">DES49_2420</name>
</gene>
<reference evidence="3 4" key="1">
    <citation type="submission" date="2019-03" db="EMBL/GenBank/DDBJ databases">
        <title>Genomic Encyclopedia of Type Strains, Phase IV (KMG-IV): sequencing the most valuable type-strain genomes for metagenomic binning, comparative biology and taxonomic classification.</title>
        <authorList>
            <person name="Goeker M."/>
        </authorList>
    </citation>
    <scope>NUCLEOTIDE SEQUENCE [LARGE SCALE GENOMIC DNA]</scope>
    <source>
        <strain evidence="3 4">DSM 15505</strain>
    </source>
</reference>
<dbReference type="Proteomes" id="UP000295830">
    <property type="component" value="Unassembled WGS sequence"/>
</dbReference>
<evidence type="ECO:0000313" key="4">
    <source>
        <dbReference type="Proteomes" id="UP000295830"/>
    </source>
</evidence>
<feature type="region of interest" description="Disordered" evidence="1">
    <location>
        <begin position="110"/>
        <end position="139"/>
    </location>
</feature>
<accession>A0A4R7JLS3</accession>
<keyword evidence="2" id="KW-0732">Signal</keyword>
<feature type="chain" id="PRO_5020354348" evidence="2">
    <location>
        <begin position="23"/>
        <end position="319"/>
    </location>
</feature>
<protein>
    <submittedName>
        <fullName evidence="3">Uncharacterized protein</fullName>
    </submittedName>
</protein>
<proteinExistence type="predicted"/>
<keyword evidence="4" id="KW-1185">Reference proteome</keyword>
<feature type="signal peptide" evidence="2">
    <location>
        <begin position="1"/>
        <end position="22"/>
    </location>
</feature>
<evidence type="ECO:0000256" key="2">
    <source>
        <dbReference type="SAM" id="SignalP"/>
    </source>
</evidence>
<dbReference type="EMBL" id="SOAX01000006">
    <property type="protein sequence ID" value="TDT38446.1"/>
    <property type="molecule type" value="Genomic_DNA"/>
</dbReference>